<dbReference type="Proteomes" id="UP001642483">
    <property type="component" value="Unassembled WGS sequence"/>
</dbReference>
<sequence>MDSFGKVRSGSFLKMYLIIFVLFALILSSSGRKRYLNYRAIRSCRGLITVKCKYLARYCKTKSLFKRDVGNTRESSEEFRNFTKKSPNIFLIKRVKFRVTCRLCRKFCW</sequence>
<feature type="transmembrane region" description="Helical" evidence="1">
    <location>
        <begin position="12"/>
        <end position="29"/>
    </location>
</feature>
<reference evidence="2 3" key="1">
    <citation type="submission" date="2024-02" db="EMBL/GenBank/DDBJ databases">
        <authorList>
            <person name="Daric V."/>
            <person name="Darras S."/>
        </authorList>
    </citation>
    <scope>NUCLEOTIDE SEQUENCE [LARGE SCALE GENOMIC DNA]</scope>
</reference>
<organism evidence="2 3">
    <name type="scientific">Clavelina lepadiformis</name>
    <name type="common">Light-bulb sea squirt</name>
    <name type="synonym">Ascidia lepadiformis</name>
    <dbReference type="NCBI Taxonomy" id="159417"/>
    <lineage>
        <taxon>Eukaryota</taxon>
        <taxon>Metazoa</taxon>
        <taxon>Chordata</taxon>
        <taxon>Tunicata</taxon>
        <taxon>Ascidiacea</taxon>
        <taxon>Aplousobranchia</taxon>
        <taxon>Clavelinidae</taxon>
        <taxon>Clavelina</taxon>
    </lineage>
</organism>
<protein>
    <submittedName>
        <fullName evidence="2">Uncharacterized protein</fullName>
    </submittedName>
</protein>
<evidence type="ECO:0000256" key="1">
    <source>
        <dbReference type="SAM" id="Phobius"/>
    </source>
</evidence>
<keyword evidence="1" id="KW-1133">Transmembrane helix</keyword>
<accession>A0ABP0GHA5</accession>
<keyword evidence="3" id="KW-1185">Reference proteome</keyword>
<comment type="caution">
    <text evidence="2">The sequence shown here is derived from an EMBL/GenBank/DDBJ whole genome shotgun (WGS) entry which is preliminary data.</text>
</comment>
<keyword evidence="1" id="KW-0472">Membrane</keyword>
<evidence type="ECO:0000313" key="3">
    <source>
        <dbReference type="Proteomes" id="UP001642483"/>
    </source>
</evidence>
<proteinExistence type="predicted"/>
<name>A0ABP0GHA5_CLALP</name>
<evidence type="ECO:0000313" key="2">
    <source>
        <dbReference type="EMBL" id="CAK8690271.1"/>
    </source>
</evidence>
<dbReference type="EMBL" id="CAWYQH010000114">
    <property type="protein sequence ID" value="CAK8690271.1"/>
    <property type="molecule type" value="Genomic_DNA"/>
</dbReference>
<keyword evidence="1" id="KW-0812">Transmembrane</keyword>
<gene>
    <name evidence="2" type="ORF">CVLEPA_LOCUS22902</name>
</gene>